<comment type="caution">
    <text evidence="1">The sequence shown here is derived from an EMBL/GenBank/DDBJ whole genome shotgun (WGS) entry which is preliminary data.</text>
</comment>
<protein>
    <submittedName>
        <fullName evidence="1">Uncharacterized protein</fullName>
    </submittedName>
</protein>
<keyword evidence="2" id="KW-1185">Reference proteome</keyword>
<accession>A0ABC8UQY3</accession>
<dbReference type="AlphaFoldDB" id="A0ABC8UQY3"/>
<gene>
    <name evidence="1" type="ORF">ILEXP_LOCUS53679</name>
</gene>
<reference evidence="1 2" key="1">
    <citation type="submission" date="2024-02" db="EMBL/GenBank/DDBJ databases">
        <authorList>
            <person name="Vignale AGUSTIN F."/>
            <person name="Sosa J E."/>
            <person name="Modenutti C."/>
        </authorList>
    </citation>
    <scope>NUCLEOTIDE SEQUENCE [LARGE SCALE GENOMIC DNA]</scope>
</reference>
<evidence type="ECO:0000313" key="1">
    <source>
        <dbReference type="EMBL" id="CAK9183414.1"/>
    </source>
</evidence>
<sequence>MVGAAIKVAAKNDGMPQVPNLALIVETAVPTPPPRDNIVLFSANSAPALTFADVLPTPQGDASTVHADIVPSSRSAESFFVNIDELFGDIG</sequence>
<organism evidence="1 2">
    <name type="scientific">Ilex paraguariensis</name>
    <name type="common">yerba mate</name>
    <dbReference type="NCBI Taxonomy" id="185542"/>
    <lineage>
        <taxon>Eukaryota</taxon>
        <taxon>Viridiplantae</taxon>
        <taxon>Streptophyta</taxon>
        <taxon>Embryophyta</taxon>
        <taxon>Tracheophyta</taxon>
        <taxon>Spermatophyta</taxon>
        <taxon>Magnoliopsida</taxon>
        <taxon>eudicotyledons</taxon>
        <taxon>Gunneridae</taxon>
        <taxon>Pentapetalae</taxon>
        <taxon>asterids</taxon>
        <taxon>campanulids</taxon>
        <taxon>Aquifoliales</taxon>
        <taxon>Aquifoliaceae</taxon>
        <taxon>Ilex</taxon>
    </lineage>
</organism>
<name>A0ABC8UQY3_9AQUA</name>
<proteinExistence type="predicted"/>
<feature type="non-terminal residue" evidence="1">
    <location>
        <position position="91"/>
    </location>
</feature>
<dbReference type="Proteomes" id="UP001642360">
    <property type="component" value="Unassembled WGS sequence"/>
</dbReference>
<evidence type="ECO:0000313" key="2">
    <source>
        <dbReference type="Proteomes" id="UP001642360"/>
    </source>
</evidence>
<dbReference type="EMBL" id="CAUOFW020008631">
    <property type="protein sequence ID" value="CAK9183414.1"/>
    <property type="molecule type" value="Genomic_DNA"/>
</dbReference>